<protein>
    <recommendedName>
        <fullName evidence="2">Dicarboxylate carrier MatC N-terminal domain-containing protein</fullName>
    </recommendedName>
</protein>
<dbReference type="GeneID" id="75022232"/>
<feature type="transmembrane region" description="Helical" evidence="1">
    <location>
        <begin position="367"/>
        <end position="385"/>
    </location>
</feature>
<keyword evidence="1" id="KW-0812">Transmembrane</keyword>
<dbReference type="RefSeq" id="WP_234590576.1">
    <property type="nucleotide sequence ID" value="NZ_CAMIPG010000002.1"/>
</dbReference>
<evidence type="ECO:0000256" key="1">
    <source>
        <dbReference type="SAM" id="Phobius"/>
    </source>
</evidence>
<evidence type="ECO:0000313" key="4">
    <source>
        <dbReference type="Proteomes" id="UP001056873"/>
    </source>
</evidence>
<proteinExistence type="predicted"/>
<sequence length="430" mass="46966">MLSINVIVLIFILASIALGYIFKINIGVISIVFSYLACNAAGISGKGVVSLWPLDLFFILLSVTFFYGFPLANGTLSLIAEKIVYKTQSRPWAIPIVLYFCVVIFSGVGPGHYAAFAFISPLVMIISSQIKMHKMLAAIIVYSGACAGGFNPFTLGGRVTHALIANAGYTPEMAMRYTMAVSRNTFIAHTVVFFLAYFIFKGYKIRPSENMLPPERLAKKQKMTLLLVCIVFILVIVPAVLLAIDPANSYIKMSVKFLDPAFLSFVGIVLCLLFKAGNERDAMKNIPWDIIMMICGLGMLIELAIKLGTMDILSGWINTLNADKDSHFIVYVVGIISSIMALFSSTMGAVMPTIYPIIPKVNSTHTELLFSVVTVFATFTGYSPFSTGGALVLAGVSEDKERKKLFVQLMLLPITTIILAIILVTCGVIY</sequence>
<feature type="domain" description="Dicarboxylate carrier MatC N-terminal" evidence="2">
    <location>
        <begin position="3"/>
        <end position="149"/>
    </location>
</feature>
<accession>A0ABY5CZ38</accession>
<reference evidence="3" key="1">
    <citation type="journal article" date="2022" name="BMC Genomics">
        <title>Genome sequence of the entomopathogenic Serratia entomophila isolate 626 and characterisation of the species specific itaconate degradation pathway.</title>
        <authorList>
            <person name="Vaughan A.L."/>
            <person name="Altermann E."/>
            <person name="Glare T.R."/>
            <person name="Hurst M.R.H."/>
        </authorList>
    </citation>
    <scope>NUCLEOTIDE SEQUENCE</scope>
    <source>
        <strain evidence="3">626</strain>
    </source>
</reference>
<organism evidence="3 4">
    <name type="scientific">Serratia entomophila</name>
    <dbReference type="NCBI Taxonomy" id="42906"/>
    <lineage>
        <taxon>Bacteria</taxon>
        <taxon>Pseudomonadati</taxon>
        <taxon>Pseudomonadota</taxon>
        <taxon>Gammaproteobacteria</taxon>
        <taxon>Enterobacterales</taxon>
        <taxon>Yersiniaceae</taxon>
        <taxon>Serratia</taxon>
    </lineage>
</organism>
<name>A0ABY5CZ38_9GAMM</name>
<gene>
    <name evidence="3" type="ORF">KFQ06_09545</name>
</gene>
<feature type="transmembrane region" description="Helical" evidence="1">
    <location>
        <begin position="135"/>
        <end position="153"/>
    </location>
</feature>
<feature type="transmembrane region" description="Helical" evidence="1">
    <location>
        <begin position="186"/>
        <end position="203"/>
    </location>
</feature>
<feature type="transmembrane region" description="Helical" evidence="1">
    <location>
        <begin position="256"/>
        <end position="274"/>
    </location>
</feature>
<evidence type="ECO:0000313" key="3">
    <source>
        <dbReference type="EMBL" id="USV02721.1"/>
    </source>
</evidence>
<feature type="transmembrane region" description="Helical" evidence="1">
    <location>
        <begin position="405"/>
        <end position="429"/>
    </location>
</feature>
<feature type="transmembrane region" description="Helical" evidence="1">
    <location>
        <begin position="6"/>
        <end position="37"/>
    </location>
</feature>
<keyword evidence="1" id="KW-1133">Transmembrane helix</keyword>
<dbReference type="Pfam" id="PF07158">
    <property type="entry name" value="MatC_N"/>
    <property type="match status" value="1"/>
</dbReference>
<dbReference type="InterPro" id="IPR009827">
    <property type="entry name" value="MatC_N"/>
</dbReference>
<feature type="transmembrane region" description="Helical" evidence="1">
    <location>
        <begin position="49"/>
        <end position="72"/>
    </location>
</feature>
<feature type="transmembrane region" description="Helical" evidence="1">
    <location>
        <begin position="92"/>
        <end position="123"/>
    </location>
</feature>
<dbReference type="EMBL" id="CP074347">
    <property type="protein sequence ID" value="USV02721.1"/>
    <property type="molecule type" value="Genomic_DNA"/>
</dbReference>
<keyword evidence="1" id="KW-0472">Membrane</keyword>
<keyword evidence="4" id="KW-1185">Reference proteome</keyword>
<feature type="transmembrane region" description="Helical" evidence="1">
    <location>
        <begin position="224"/>
        <end position="244"/>
    </location>
</feature>
<dbReference type="Proteomes" id="UP001056873">
    <property type="component" value="Chromosome"/>
</dbReference>
<evidence type="ECO:0000259" key="2">
    <source>
        <dbReference type="Pfam" id="PF07158"/>
    </source>
</evidence>
<feature type="transmembrane region" description="Helical" evidence="1">
    <location>
        <begin position="328"/>
        <end position="355"/>
    </location>
</feature>
<feature type="transmembrane region" description="Helical" evidence="1">
    <location>
        <begin position="286"/>
        <end position="308"/>
    </location>
</feature>